<dbReference type="AlphaFoldDB" id="A0A6I8V402"/>
<reference evidence="3" key="2">
    <citation type="submission" date="2025-08" db="UniProtKB">
        <authorList>
            <consortium name="RefSeq"/>
        </authorList>
    </citation>
    <scope>IDENTIFICATION</scope>
    <source>
        <strain evidence="3">MV-25-SWS-2005</strain>
        <tissue evidence="3">Whole body</tissue>
    </source>
</reference>
<name>A0A6I8V402_DROPS</name>
<gene>
    <name evidence="3" type="primary">LOC6898281</name>
</gene>
<sequence length="343" mass="39010">MYQIYAVFIGLGCLISVLPFIVHGIPLSLTLGEPLNASSNQSSVPPNMTVPSKSEAVQAQVQLQDLEAAADNSGYRGQEPESGKMGLFPVAYQSKLRTADKAPATTKVSATKRPMVRGNLTKGALNFWAMPKAKKPKAKGEGEAPAKASPPAPAPAISPRAGEGKIRTKSFEKTISIPRMESDHMGNWVFNPWGVTFGVLWQDTRMHYKIKNSMSEIIMDTPYHGHYQMYYNKPQTQVCRGLSTIYNKPKVYKWLQRRILRNVTPNFHVFSSYRPIWLDFRRELFKMGRSEACHVSAMDDWLLYNNCAILRNMRMEYLIPKYPLHQYGYYHPQMRVELPYKLI</sequence>
<organism evidence="2 3">
    <name type="scientific">Drosophila pseudoobscura pseudoobscura</name>
    <name type="common">Fruit fly</name>
    <dbReference type="NCBI Taxonomy" id="46245"/>
    <lineage>
        <taxon>Eukaryota</taxon>
        <taxon>Metazoa</taxon>
        <taxon>Ecdysozoa</taxon>
        <taxon>Arthropoda</taxon>
        <taxon>Hexapoda</taxon>
        <taxon>Insecta</taxon>
        <taxon>Pterygota</taxon>
        <taxon>Neoptera</taxon>
        <taxon>Endopterygota</taxon>
        <taxon>Diptera</taxon>
        <taxon>Brachycera</taxon>
        <taxon>Muscomorpha</taxon>
        <taxon>Ephydroidea</taxon>
        <taxon>Drosophilidae</taxon>
        <taxon>Drosophila</taxon>
        <taxon>Sophophora</taxon>
    </lineage>
</organism>
<keyword evidence="2" id="KW-1185">Reference proteome</keyword>
<accession>A0A6I8V402</accession>
<evidence type="ECO:0000256" key="1">
    <source>
        <dbReference type="SAM" id="MobiDB-lite"/>
    </source>
</evidence>
<dbReference type="KEGG" id="dpo:6898281"/>
<dbReference type="Proteomes" id="UP000001819">
    <property type="component" value="Chromosome 3"/>
</dbReference>
<dbReference type="RefSeq" id="XP_002138346.2">
    <property type="nucleotide sequence ID" value="XM_002138310.3"/>
</dbReference>
<reference evidence="2" key="1">
    <citation type="submission" date="2024-06" db="UniProtKB">
        <authorList>
            <consortium name="RefSeq"/>
        </authorList>
    </citation>
    <scope>NUCLEOTIDE SEQUENCE [LARGE SCALE GENOMIC DNA]</scope>
    <source>
        <strain evidence="2">MV2-25</strain>
    </source>
</reference>
<proteinExistence type="predicted"/>
<protein>
    <submittedName>
        <fullName evidence="3">Uncharacterized protein</fullName>
    </submittedName>
</protein>
<evidence type="ECO:0000313" key="2">
    <source>
        <dbReference type="Proteomes" id="UP000001819"/>
    </source>
</evidence>
<dbReference type="InParanoid" id="A0A6I8V402"/>
<feature type="region of interest" description="Disordered" evidence="1">
    <location>
        <begin position="133"/>
        <end position="163"/>
    </location>
</feature>
<evidence type="ECO:0000313" key="3">
    <source>
        <dbReference type="RefSeq" id="XP_002138346.2"/>
    </source>
</evidence>